<dbReference type="GO" id="GO:0046599">
    <property type="term" value="P:regulation of centriole replication"/>
    <property type="evidence" value="ECO:0007669"/>
    <property type="project" value="TreeGrafter"/>
</dbReference>
<dbReference type="GO" id="GO:0008017">
    <property type="term" value="F:microtubule binding"/>
    <property type="evidence" value="ECO:0007669"/>
    <property type="project" value="TreeGrafter"/>
</dbReference>
<comment type="caution">
    <text evidence="7">The sequence shown here is derived from an EMBL/GenBank/DDBJ whole genome shotgun (WGS) entry which is preliminary data.</text>
</comment>
<feature type="region of interest" description="Disordered" evidence="4">
    <location>
        <begin position="651"/>
        <end position="715"/>
    </location>
</feature>
<feature type="region of interest" description="Disordered" evidence="4">
    <location>
        <begin position="1"/>
        <end position="131"/>
    </location>
</feature>
<dbReference type="PANTHER" id="PTHR21553">
    <property type="entry name" value="ALMS1-RELATED"/>
    <property type="match status" value="1"/>
</dbReference>
<dbReference type="Pfam" id="PF17730">
    <property type="entry name" value="Centro_C10orf90"/>
    <property type="match status" value="1"/>
</dbReference>
<gene>
    <name evidence="7" type="ORF">SKAU_G00167200</name>
</gene>
<comment type="subcellular location">
    <subcellularLocation>
        <location evidence="1">Cytoplasm</location>
        <location evidence="1">Cytoskeleton</location>
        <location evidence="1">Microtubule organizing center</location>
        <location evidence="1">Centrosome</location>
    </subcellularLocation>
</comment>
<keyword evidence="8" id="KW-1185">Reference proteome</keyword>
<evidence type="ECO:0008006" key="9">
    <source>
        <dbReference type="Google" id="ProtNLM"/>
    </source>
</evidence>
<dbReference type="InterPro" id="IPR029299">
    <property type="entry name" value="ALMS_motif"/>
</dbReference>
<evidence type="ECO:0000256" key="4">
    <source>
        <dbReference type="SAM" id="MobiDB-lite"/>
    </source>
</evidence>
<reference evidence="7" key="1">
    <citation type="journal article" date="2023" name="Science">
        <title>Genome structures resolve the early diversification of teleost fishes.</title>
        <authorList>
            <person name="Parey E."/>
            <person name="Louis A."/>
            <person name="Montfort J."/>
            <person name="Bouchez O."/>
            <person name="Roques C."/>
            <person name="Iampietro C."/>
            <person name="Lluch J."/>
            <person name="Castinel A."/>
            <person name="Donnadieu C."/>
            <person name="Desvignes T."/>
            <person name="Floi Bucao C."/>
            <person name="Jouanno E."/>
            <person name="Wen M."/>
            <person name="Mejri S."/>
            <person name="Dirks R."/>
            <person name="Jansen H."/>
            <person name="Henkel C."/>
            <person name="Chen W.J."/>
            <person name="Zahm M."/>
            <person name="Cabau C."/>
            <person name="Klopp C."/>
            <person name="Thompson A.W."/>
            <person name="Robinson-Rechavi M."/>
            <person name="Braasch I."/>
            <person name="Lecointre G."/>
            <person name="Bobe J."/>
            <person name="Postlethwait J.H."/>
            <person name="Berthelot C."/>
            <person name="Roest Crollius H."/>
            <person name="Guiguen Y."/>
        </authorList>
    </citation>
    <scope>NUCLEOTIDE SEQUENCE</scope>
    <source>
        <strain evidence="7">WJC10195</strain>
    </source>
</reference>
<dbReference type="PANTHER" id="PTHR21553:SF24">
    <property type="entry name" value="(E2-INDEPENDENT) E3 UBIQUITIN-CONJUGATING ENZYME FATS"/>
    <property type="match status" value="1"/>
</dbReference>
<feature type="compositionally biased region" description="Low complexity" evidence="4">
    <location>
        <begin position="571"/>
        <end position="584"/>
    </location>
</feature>
<evidence type="ECO:0000259" key="5">
    <source>
        <dbReference type="Pfam" id="PF15309"/>
    </source>
</evidence>
<keyword evidence="2" id="KW-0963">Cytoplasm</keyword>
<dbReference type="InterPro" id="IPR041179">
    <property type="entry name" value="C10orf90_N"/>
</dbReference>
<feature type="compositionally biased region" description="Polar residues" evidence="4">
    <location>
        <begin position="651"/>
        <end position="663"/>
    </location>
</feature>
<accession>A0A9Q1J0C8</accession>
<protein>
    <recommendedName>
        <fullName evidence="9">ALMS motif domain-containing protein</fullName>
    </recommendedName>
</protein>
<dbReference type="AlphaFoldDB" id="A0A9Q1J0C8"/>
<feature type="compositionally biased region" description="Basic and acidic residues" evidence="4">
    <location>
        <begin position="589"/>
        <end position="618"/>
    </location>
</feature>
<dbReference type="Pfam" id="PF15309">
    <property type="entry name" value="ALMS_motif"/>
    <property type="match status" value="1"/>
</dbReference>
<dbReference type="EMBL" id="JAINUF010000005">
    <property type="protein sequence ID" value="KAJ8360195.1"/>
    <property type="molecule type" value="Genomic_DNA"/>
</dbReference>
<feature type="compositionally biased region" description="Low complexity" evidence="4">
    <location>
        <begin position="91"/>
        <end position="107"/>
    </location>
</feature>
<dbReference type="GO" id="GO:0005829">
    <property type="term" value="C:cytosol"/>
    <property type="evidence" value="ECO:0007669"/>
    <property type="project" value="TreeGrafter"/>
</dbReference>
<feature type="region of interest" description="Disordered" evidence="4">
    <location>
        <begin position="278"/>
        <end position="333"/>
    </location>
</feature>
<evidence type="ECO:0000256" key="2">
    <source>
        <dbReference type="ARBA" id="ARBA00022490"/>
    </source>
</evidence>
<sequence>MEALKPETWQPEPRGAASAGRLSAAAVASGSGDERYADPLMSQARRSPGYAERDGTEGWRPNAERARSPLSQVPFQDDEAPGVEERTSSGAAVPDEAVEAPPRVEAPAPGPPSGGCPGHSEGPPGSWGTARLRCTPGREQVRLCELGCVKNGWLPIHKRALLFGVPLHVRNTEHPPSQKKMKAYIAATTPKGYTKKLYGNGHIDRVEKWSPPVSLRPLRSLSHSNINQSSSCLNASDGERKMYEERRTCWPSRSGFIQSNVSHVDGGVALCRSSPVQRTVSAPGTPCPQDTDSKNPPKTKASFSSITITARRVSQTASLPSREGPEPGCMNQAGGPVTQARGLITQVRGPITQAVGPVTHARGPISQARGPMIQAGDTTTKASEPHPAKAASSTPTALRPCADSAHVPVVLRKKPVIIKVSEHRQAYCPGERAAGTRPPEFRHSYSEGEHKEDALSGFQGRLRDPRAESVRSCAHLDLPSGSTNSVLYLDKSLSVSLEAPERRREVHRSTLSLYLSRPPPTAASEGSDGPRRALSCSDRFVHPSPAPAGLNALKHWKPWSLPGKWDPRAVSDGPSSSNTSSSAPAPRPGDARQSRTETVKHGGKPDEEARPRPADLEPRLPVCGQLRERVAHRGLGEIFARSPDRVVAVLKQQSKSAPKSTPAQGLKTVPDSGTAQREDSGNRSKSLCVEGVVRRSPRRAGCENGRSRPSSWTGSFPLSQDCTANSLTLREALQLYRPDFISRSQGRVKELEERVQKRQADQNSDAVLEPARGRRRRNCTKPHPLSDNLFRPRERSISRKDMQLRSKRIYNRLPEVTRKQEEEKKKVLSQTNRLRAEILKR</sequence>
<proteinExistence type="predicted"/>
<dbReference type="Proteomes" id="UP001152622">
    <property type="component" value="Chromosome 5"/>
</dbReference>
<evidence type="ECO:0000259" key="6">
    <source>
        <dbReference type="Pfam" id="PF17730"/>
    </source>
</evidence>
<name>A0A9Q1J0C8_SYNKA</name>
<evidence type="ECO:0000256" key="1">
    <source>
        <dbReference type="ARBA" id="ARBA00004300"/>
    </source>
</evidence>
<feature type="region of interest" description="Disordered" evidence="4">
    <location>
        <begin position="564"/>
        <end position="621"/>
    </location>
</feature>
<dbReference type="GO" id="GO:0005814">
    <property type="term" value="C:centriole"/>
    <property type="evidence" value="ECO:0007669"/>
    <property type="project" value="TreeGrafter"/>
</dbReference>
<organism evidence="7 8">
    <name type="scientific">Synaphobranchus kaupii</name>
    <name type="common">Kaup's arrowtooth eel</name>
    <dbReference type="NCBI Taxonomy" id="118154"/>
    <lineage>
        <taxon>Eukaryota</taxon>
        <taxon>Metazoa</taxon>
        <taxon>Chordata</taxon>
        <taxon>Craniata</taxon>
        <taxon>Vertebrata</taxon>
        <taxon>Euteleostomi</taxon>
        <taxon>Actinopterygii</taxon>
        <taxon>Neopterygii</taxon>
        <taxon>Teleostei</taxon>
        <taxon>Anguilliformes</taxon>
        <taxon>Synaphobranchidae</taxon>
        <taxon>Synaphobranchus</taxon>
    </lineage>
</organism>
<evidence type="ECO:0000256" key="3">
    <source>
        <dbReference type="ARBA" id="ARBA00023212"/>
    </source>
</evidence>
<feature type="region of interest" description="Disordered" evidence="4">
    <location>
        <begin position="757"/>
        <end position="789"/>
    </location>
</feature>
<feature type="compositionally biased region" description="Basic and acidic residues" evidence="4">
    <location>
        <begin position="51"/>
        <end position="67"/>
    </location>
</feature>
<feature type="compositionally biased region" description="Polar residues" evidence="4">
    <location>
        <begin position="278"/>
        <end position="319"/>
    </location>
</feature>
<feature type="domain" description="Centrosomal protein C10orf90 N-terminal" evidence="6">
    <location>
        <begin position="468"/>
        <end position="516"/>
    </location>
</feature>
<evidence type="ECO:0000313" key="8">
    <source>
        <dbReference type="Proteomes" id="UP001152622"/>
    </source>
</evidence>
<feature type="compositionally biased region" description="Low complexity" evidence="4">
    <location>
        <begin position="15"/>
        <end position="31"/>
    </location>
</feature>
<feature type="region of interest" description="Disordered" evidence="4">
    <location>
        <begin position="376"/>
        <end position="399"/>
    </location>
</feature>
<keyword evidence="3" id="KW-0206">Cytoskeleton</keyword>
<feature type="domain" description="ALMS motif" evidence="5">
    <location>
        <begin position="726"/>
        <end position="841"/>
    </location>
</feature>
<dbReference type="GO" id="GO:0005813">
    <property type="term" value="C:centrosome"/>
    <property type="evidence" value="ECO:0007669"/>
    <property type="project" value="UniProtKB-SubCell"/>
</dbReference>
<evidence type="ECO:0000313" key="7">
    <source>
        <dbReference type="EMBL" id="KAJ8360195.1"/>
    </source>
</evidence>
<dbReference type="OrthoDB" id="8899035at2759"/>
<feature type="region of interest" description="Disordered" evidence="4">
    <location>
        <begin position="509"/>
        <end position="540"/>
    </location>
</feature>